<reference evidence="3 4" key="1">
    <citation type="journal article" date="2008" name="Int. J. Syst. Evol. Microbiol.">
        <title>Tessaracoccus flavescens sp. nov., isolated from marine sediment.</title>
        <authorList>
            <person name="Lee D.W."/>
            <person name="Lee S.D."/>
        </authorList>
    </citation>
    <scope>NUCLEOTIDE SEQUENCE [LARGE SCALE GENOMIC DNA]</scope>
    <source>
        <strain evidence="3 4">T21</strain>
    </source>
</reference>
<keyword evidence="2" id="KW-0732">Signal</keyword>
<dbReference type="PROSITE" id="PS51257">
    <property type="entry name" value="PROKAR_LIPOPROTEIN"/>
    <property type="match status" value="1"/>
</dbReference>
<feature type="compositionally biased region" description="Gly residues" evidence="1">
    <location>
        <begin position="139"/>
        <end position="153"/>
    </location>
</feature>
<dbReference type="RefSeq" id="WP_281144587.1">
    <property type="nucleotide sequence ID" value="NZ_CP123967.1"/>
</dbReference>
<dbReference type="EMBL" id="CP123967">
    <property type="protein sequence ID" value="WGT46835.1"/>
    <property type="molecule type" value="Genomic_DNA"/>
</dbReference>
<feature type="chain" id="PRO_5046016076" description="DUF5666 domain-containing protein" evidence="2">
    <location>
        <begin position="30"/>
        <end position="291"/>
    </location>
</feature>
<feature type="region of interest" description="Disordered" evidence="1">
    <location>
        <begin position="133"/>
        <end position="207"/>
    </location>
</feature>
<evidence type="ECO:0000256" key="1">
    <source>
        <dbReference type="SAM" id="MobiDB-lite"/>
    </source>
</evidence>
<accession>A0ABY8PWK5</accession>
<dbReference type="Proteomes" id="UP001244136">
    <property type="component" value="Chromosome"/>
</dbReference>
<proteinExistence type="predicted"/>
<feature type="compositionally biased region" description="Gly residues" evidence="1">
    <location>
        <begin position="194"/>
        <end position="204"/>
    </location>
</feature>
<evidence type="ECO:0008006" key="5">
    <source>
        <dbReference type="Google" id="ProtNLM"/>
    </source>
</evidence>
<feature type="compositionally biased region" description="Low complexity" evidence="1">
    <location>
        <begin position="28"/>
        <end position="50"/>
    </location>
</feature>
<feature type="region of interest" description="Disordered" evidence="1">
    <location>
        <begin position="28"/>
        <end position="59"/>
    </location>
</feature>
<evidence type="ECO:0000313" key="3">
    <source>
        <dbReference type="EMBL" id="WGT46835.1"/>
    </source>
</evidence>
<protein>
    <recommendedName>
        <fullName evidence="5">DUF5666 domain-containing protein</fullName>
    </recommendedName>
</protein>
<feature type="signal peptide" evidence="2">
    <location>
        <begin position="1"/>
        <end position="29"/>
    </location>
</feature>
<feature type="compositionally biased region" description="Low complexity" evidence="1">
    <location>
        <begin position="159"/>
        <end position="193"/>
    </location>
</feature>
<gene>
    <name evidence="3" type="ORF">QH948_11950</name>
</gene>
<name>A0ABY8PWK5_9ACTN</name>
<evidence type="ECO:0000313" key="4">
    <source>
        <dbReference type="Proteomes" id="UP001244136"/>
    </source>
</evidence>
<sequence length="291" mass="27990">MTTRTFRIATSIAAVAALALAGCSGTTTAETSTAPSAQSTGQPDAAASGAPGSGGQGGGMQINGTFGIIAAVQDSTLQVQGDDGQTAVTYTDDTTFTTQVTGSIDDLATGLCVSGMGTGDDSSVTASSLTVTEATDDGCTGGFSGGFGGGGERPSGDASGAPSGMPSMDPSSMPTDMPSDMASMDPGSMPSGAPEGGGMGGGSFISGEITAVDGDTVTVNGPDDTESTFTVSDDTTITTTTDASLDDAVEGVCALAQGDTDDTGAVTATSIALSEATDGECSMGSRAMGGW</sequence>
<organism evidence="3 4">
    <name type="scientific">Tessaracoccus lacteus</name>
    <dbReference type="NCBI Taxonomy" id="3041766"/>
    <lineage>
        <taxon>Bacteria</taxon>
        <taxon>Bacillati</taxon>
        <taxon>Actinomycetota</taxon>
        <taxon>Actinomycetes</taxon>
        <taxon>Propionibacteriales</taxon>
        <taxon>Propionibacteriaceae</taxon>
        <taxon>Tessaracoccus</taxon>
    </lineage>
</organism>
<keyword evidence="4" id="KW-1185">Reference proteome</keyword>
<evidence type="ECO:0000256" key="2">
    <source>
        <dbReference type="SAM" id="SignalP"/>
    </source>
</evidence>